<feature type="binding site" evidence="5">
    <location>
        <begin position="26"/>
        <end position="30"/>
    </location>
    <ligand>
        <name>ATP</name>
        <dbReference type="ChEBI" id="CHEBI:30616"/>
    </ligand>
</feature>
<dbReference type="InterPro" id="IPR000749">
    <property type="entry name" value="ATP-guanido_PTrfase"/>
</dbReference>
<comment type="similarity">
    <text evidence="5">Belongs to the ATP:guanido phosphotransferase family.</text>
</comment>
<keyword evidence="3 5" id="KW-0418">Kinase</keyword>
<dbReference type="InterPro" id="IPR014746">
    <property type="entry name" value="Gln_synth/guanido_kin_cat_dom"/>
</dbReference>
<feature type="binding site" evidence="5">
    <location>
        <begin position="170"/>
        <end position="174"/>
    </location>
    <ligand>
        <name>ATP</name>
        <dbReference type="ChEBI" id="CHEBI:30616"/>
    </ligand>
</feature>
<evidence type="ECO:0000256" key="2">
    <source>
        <dbReference type="ARBA" id="ARBA00022741"/>
    </source>
</evidence>
<dbReference type="GO" id="GO:0005615">
    <property type="term" value="C:extracellular space"/>
    <property type="evidence" value="ECO:0007669"/>
    <property type="project" value="TreeGrafter"/>
</dbReference>
<sequence length="346" mass="38692">MQLEDLINTPPIWLNEGGASGEIVLSSCVSLARNLEGYLFPAKAKAEELEDISELVRDAAAKSSYLVDGLLLRTKGLSRLDIEFAVERHLLFDKNRMADCMVGKGEVVSVLINEEDHIRIQCLASGLNIKAIYPAILEIDSTFSSKLIYAFRKDFGYLTSCPANLGTGMKVSCFLHLPGLVLTKEMNNLVNDVLSRGFSVRGLYGKGNEVEGNFFQLSNRITLGIDEEEIAAETEKEVMNVIDLEREARDKLMQEVGKRVQDKIWRAYGILKNARMLSQEEFVNLSSAVRLGIGLGLIDNIDLKTMNTLLLYTAPAHIQMLKEKTMDADTRDIERANYVREVLKHT</sequence>
<organism evidence="7 8">
    <name type="scientific">candidate division WOR-3 bacterium JGI_Cruoil_03_44_89</name>
    <dbReference type="NCBI Taxonomy" id="1973748"/>
    <lineage>
        <taxon>Bacteria</taxon>
        <taxon>Bacteria division WOR-3</taxon>
    </lineage>
</organism>
<dbReference type="GO" id="GO:0005524">
    <property type="term" value="F:ATP binding"/>
    <property type="evidence" value="ECO:0007669"/>
    <property type="project" value="UniProtKB-UniRule"/>
</dbReference>
<gene>
    <name evidence="7" type="ORF">CH333_04630</name>
</gene>
<evidence type="ECO:0000256" key="5">
    <source>
        <dbReference type="PROSITE-ProRule" id="PRU00843"/>
    </source>
</evidence>
<dbReference type="PROSITE" id="PS51510">
    <property type="entry name" value="PHOSPHAGEN_KINASE_C"/>
    <property type="match status" value="1"/>
</dbReference>
<evidence type="ECO:0000256" key="3">
    <source>
        <dbReference type="ARBA" id="ARBA00022777"/>
    </source>
</evidence>
<evidence type="ECO:0000313" key="8">
    <source>
        <dbReference type="Proteomes" id="UP000215215"/>
    </source>
</evidence>
<dbReference type="SUPFAM" id="SSF55931">
    <property type="entry name" value="Glutamine synthetase/guanido kinase"/>
    <property type="match status" value="1"/>
</dbReference>
<keyword evidence="1 5" id="KW-0808">Transferase</keyword>
<dbReference type="EMBL" id="NOZQ01000096">
    <property type="protein sequence ID" value="OYD15944.1"/>
    <property type="molecule type" value="Genomic_DNA"/>
</dbReference>
<keyword evidence="4 5" id="KW-0067">ATP-binding</keyword>
<feature type="binding site" evidence="5">
    <location>
        <position position="89"/>
    </location>
    <ligand>
        <name>ATP</name>
        <dbReference type="ChEBI" id="CHEBI:30616"/>
    </ligand>
</feature>
<protein>
    <recommendedName>
        <fullName evidence="6">Phosphagen kinase C-terminal domain-containing protein</fullName>
    </recommendedName>
</protein>
<dbReference type="InterPro" id="IPR023660">
    <property type="entry name" value="Arg_Kinase"/>
</dbReference>
<proteinExistence type="inferred from homology"/>
<dbReference type="CDD" id="cd07930">
    <property type="entry name" value="bacterial_phosphagen_kinase"/>
    <property type="match status" value="1"/>
</dbReference>
<feature type="binding site" evidence="5">
    <location>
        <begin position="201"/>
        <end position="206"/>
    </location>
    <ligand>
        <name>ATP</name>
        <dbReference type="ChEBI" id="CHEBI:30616"/>
    </ligand>
</feature>
<feature type="domain" description="Phosphagen kinase C-terminal" evidence="6">
    <location>
        <begin position="23"/>
        <end position="248"/>
    </location>
</feature>
<accession>A0A235BUP9</accession>
<comment type="caution">
    <text evidence="7">The sequence shown here is derived from an EMBL/GenBank/DDBJ whole genome shotgun (WGS) entry which is preliminary data.</text>
</comment>
<feature type="binding site" evidence="5">
    <location>
        <position position="119"/>
    </location>
    <ligand>
        <name>ATP</name>
        <dbReference type="ChEBI" id="CHEBI:30616"/>
    </ligand>
</feature>
<dbReference type="GO" id="GO:0046314">
    <property type="term" value="P:phosphocreatine biosynthetic process"/>
    <property type="evidence" value="ECO:0007669"/>
    <property type="project" value="InterPro"/>
</dbReference>
<name>A0A235BUP9_UNCW3</name>
<dbReference type="AlphaFoldDB" id="A0A235BUP9"/>
<keyword evidence="2 5" id="KW-0547">Nucleotide-binding</keyword>
<dbReference type="InterPro" id="IPR022414">
    <property type="entry name" value="ATP-guanido_PTrfase_cat"/>
</dbReference>
<dbReference type="Proteomes" id="UP000215215">
    <property type="component" value="Unassembled WGS sequence"/>
</dbReference>
<evidence type="ECO:0000256" key="1">
    <source>
        <dbReference type="ARBA" id="ARBA00022679"/>
    </source>
</evidence>
<reference evidence="7 8" key="1">
    <citation type="submission" date="2017-07" db="EMBL/GenBank/DDBJ databases">
        <title>Recovery of genomes from metagenomes via a dereplication, aggregation, and scoring strategy.</title>
        <authorList>
            <person name="Sieber C.M."/>
            <person name="Probst A.J."/>
            <person name="Sharrar A."/>
            <person name="Thomas B.C."/>
            <person name="Hess M."/>
            <person name="Tringe S.G."/>
            <person name="Banfield J.F."/>
        </authorList>
    </citation>
    <scope>NUCLEOTIDE SEQUENCE [LARGE SCALE GENOMIC DNA]</scope>
    <source>
        <strain evidence="7">JGI_Cruoil_03_44_89</strain>
    </source>
</reference>
<evidence type="ECO:0000259" key="6">
    <source>
        <dbReference type="PROSITE" id="PS51510"/>
    </source>
</evidence>
<dbReference type="GO" id="GO:0004111">
    <property type="term" value="F:creatine kinase activity"/>
    <property type="evidence" value="ECO:0007669"/>
    <property type="project" value="InterPro"/>
</dbReference>
<evidence type="ECO:0000256" key="4">
    <source>
        <dbReference type="ARBA" id="ARBA00022840"/>
    </source>
</evidence>
<dbReference type="Pfam" id="PF00217">
    <property type="entry name" value="ATP-gua_Ptrans"/>
    <property type="match status" value="1"/>
</dbReference>
<evidence type="ECO:0000313" key="7">
    <source>
        <dbReference type="EMBL" id="OYD15944.1"/>
    </source>
</evidence>
<dbReference type="PANTHER" id="PTHR11547">
    <property type="entry name" value="ARGININE OR CREATINE KINASE"/>
    <property type="match status" value="1"/>
</dbReference>
<dbReference type="Gene3D" id="3.30.590.10">
    <property type="entry name" value="Glutamine synthetase/guanido kinase, catalytic domain"/>
    <property type="match status" value="1"/>
</dbReference>
<dbReference type="PANTHER" id="PTHR11547:SF38">
    <property type="entry name" value="ARGININE KINASE 1-RELATED"/>
    <property type="match status" value="1"/>
</dbReference>